<accession>A0AAD5CL14</accession>
<sequence>MLTGTVSLRFSAGNLNRFSHDFTPLHHDLDEIEEREKVVEHMWDVYTNSHRIGLPQFWQRAFVAAYEDLISDVPAVREAAVREIAKMSVGSVDLHPPPSRSMRY</sequence>
<gene>
    <name evidence="1" type="ORF">M8C21_030377</name>
</gene>
<proteinExistence type="predicted"/>
<comment type="caution">
    <text evidence="1">The sequence shown here is derived from an EMBL/GenBank/DDBJ whole genome shotgun (WGS) entry which is preliminary data.</text>
</comment>
<dbReference type="Proteomes" id="UP001206925">
    <property type="component" value="Unassembled WGS sequence"/>
</dbReference>
<dbReference type="EMBL" id="JAMZMK010007677">
    <property type="protein sequence ID" value="KAI7743798.1"/>
    <property type="molecule type" value="Genomic_DNA"/>
</dbReference>
<dbReference type="InterPro" id="IPR010608">
    <property type="entry name" value="DUF1195"/>
</dbReference>
<protein>
    <submittedName>
        <fullName evidence="1">Uncharacterized protein</fullName>
    </submittedName>
</protein>
<evidence type="ECO:0000313" key="1">
    <source>
        <dbReference type="EMBL" id="KAI7743798.1"/>
    </source>
</evidence>
<dbReference type="PANTHER" id="PTHR34358">
    <property type="entry name" value="OS03G0411600 PROTEIN"/>
    <property type="match status" value="1"/>
</dbReference>
<dbReference type="PANTHER" id="PTHR34358:SF2">
    <property type="entry name" value="OS03G0411600 PROTEIN"/>
    <property type="match status" value="1"/>
</dbReference>
<dbReference type="Pfam" id="PF06708">
    <property type="entry name" value="DUF1195"/>
    <property type="match status" value="1"/>
</dbReference>
<keyword evidence="2" id="KW-1185">Reference proteome</keyword>
<name>A0AAD5CL14_AMBAR</name>
<organism evidence="1 2">
    <name type="scientific">Ambrosia artemisiifolia</name>
    <name type="common">Common ragweed</name>
    <dbReference type="NCBI Taxonomy" id="4212"/>
    <lineage>
        <taxon>Eukaryota</taxon>
        <taxon>Viridiplantae</taxon>
        <taxon>Streptophyta</taxon>
        <taxon>Embryophyta</taxon>
        <taxon>Tracheophyta</taxon>
        <taxon>Spermatophyta</taxon>
        <taxon>Magnoliopsida</taxon>
        <taxon>eudicotyledons</taxon>
        <taxon>Gunneridae</taxon>
        <taxon>Pentapetalae</taxon>
        <taxon>asterids</taxon>
        <taxon>campanulids</taxon>
        <taxon>Asterales</taxon>
        <taxon>Asteraceae</taxon>
        <taxon>Asteroideae</taxon>
        <taxon>Heliantheae alliance</taxon>
        <taxon>Heliantheae</taxon>
        <taxon>Ambrosia</taxon>
    </lineage>
</organism>
<dbReference type="AlphaFoldDB" id="A0AAD5CL14"/>
<evidence type="ECO:0000313" key="2">
    <source>
        <dbReference type="Proteomes" id="UP001206925"/>
    </source>
</evidence>
<reference evidence="1" key="1">
    <citation type="submission" date="2022-06" db="EMBL/GenBank/DDBJ databases">
        <title>Uncovering the hologenomic basis of an extraordinary plant invasion.</title>
        <authorList>
            <person name="Bieker V.C."/>
            <person name="Martin M.D."/>
            <person name="Gilbert T."/>
            <person name="Hodgins K."/>
            <person name="Battlay P."/>
            <person name="Petersen B."/>
            <person name="Wilson J."/>
        </authorList>
    </citation>
    <scope>NUCLEOTIDE SEQUENCE</scope>
    <source>
        <strain evidence="1">AA19_3_7</strain>
        <tissue evidence="1">Leaf</tissue>
    </source>
</reference>